<dbReference type="AlphaFoldDB" id="A0A0F9P556"/>
<reference evidence="1" key="1">
    <citation type="journal article" date="2015" name="Nature">
        <title>Complex archaea that bridge the gap between prokaryotes and eukaryotes.</title>
        <authorList>
            <person name="Spang A."/>
            <person name="Saw J.H."/>
            <person name="Jorgensen S.L."/>
            <person name="Zaremba-Niedzwiedzka K."/>
            <person name="Martijn J."/>
            <person name="Lind A.E."/>
            <person name="van Eijk R."/>
            <person name="Schleper C."/>
            <person name="Guy L."/>
            <person name="Ettema T.J."/>
        </authorList>
    </citation>
    <scope>NUCLEOTIDE SEQUENCE</scope>
</reference>
<organism evidence="1">
    <name type="scientific">marine sediment metagenome</name>
    <dbReference type="NCBI Taxonomy" id="412755"/>
    <lineage>
        <taxon>unclassified sequences</taxon>
        <taxon>metagenomes</taxon>
        <taxon>ecological metagenomes</taxon>
    </lineage>
</organism>
<dbReference type="EMBL" id="LAZR01002821">
    <property type="protein sequence ID" value="KKN25194.1"/>
    <property type="molecule type" value="Genomic_DNA"/>
</dbReference>
<gene>
    <name evidence="1" type="ORF">LCGC14_0887200</name>
</gene>
<proteinExistence type="predicted"/>
<name>A0A0F9P556_9ZZZZ</name>
<accession>A0A0F9P556</accession>
<comment type="caution">
    <text evidence="1">The sequence shown here is derived from an EMBL/GenBank/DDBJ whole genome shotgun (WGS) entry which is preliminary data.</text>
</comment>
<sequence length="66" mass="7731">MSNQLELLPKLSKEELKKQVAVIAKRWPGYENRYDEAKFFAAIDSGKITKEEQINDQFQVARMLML</sequence>
<protein>
    <submittedName>
        <fullName evidence="1">Uncharacterized protein</fullName>
    </submittedName>
</protein>
<evidence type="ECO:0000313" key="1">
    <source>
        <dbReference type="EMBL" id="KKN25194.1"/>
    </source>
</evidence>